<sequence length="973" mass="108152">MPPKTSKQKTHKKHYKTPKPAEEETLPGDACGRPADSDSSGKIPTESQRDDSDRENRSPEANALSNIYSTENILAGTRHRSDNTADVSRSISGDRSDSKRENNRSEKHTSQPSKIPTSKTGKSGLGARPVAVGSEASEDEENRQINSISDPRLRSSVSTREETGTEEAETSRFTRSGRSLLKASEYEKRKLEKANRRRANLIRKTELESEVLQKPEHVIKPCRVVVEGFVLSDFLPPVEEPQPVTSPDNDAAGEDVSFETLEIRKKIFEKCIKDSSSSEDEDHRAPCAGKSEKLFDTLLVQTGREPEETANRTSFYEGTIPSRLLSPEVVTSEERGRPAENLTERFEAFKETLSQKAAAGNFKAIAEAEPVVPSFTLEEDATNQTDEVTTGVRRAITLCEEDSDADLDEVMNSKRNRSQGAGNSIIDPVFCDIATSMGNPIEQKDQETLELVIDSSRDPSESRHSQSEEDAVRAFNVRSLGDFVAEDDRGDVIKQARKSKLQSTFLPSPNKFADIAVGTGPSLMAKSQGADFSQDGSTGRDFVSAVAGAGTALGSDTRMGEPDEGKSVHNRTEENIAISPGQKTAPPGAPVEVIEIGDSPPPSPEILPTGKTLPPPESPRADGESERELPVPELEAEIEEHLEEEEVTRVGSTGRKEHDQVEQSFRPENANRPSGSKTVDEDQTHSEPSEEMDHLPLLDLITDIGPWDSFQSSQHLSESPRKKRKVIAEGPAPLLHKETPRGKSIARSLYEIAGNRNDEADSPLPSHKIRKGRVSRRSLFDERAEIPPEILPDTEVSQCFPESSTQERSKSFSLDSARLPNPEETHVEMQFDNRELKKRSEELFFAAAQHLFEKYPGIKGELNQALEELLSTHKDKVQKIMELLVKKYALKEACEGHRESYLNFKLRLKRTRDYITNTVNAMMPKDECNVMKVFGFNPYDFKEPPPDAVREMNMRKAHEDEARLRSRLKTGTH</sequence>
<evidence type="ECO:0000256" key="1">
    <source>
        <dbReference type="SAM" id="MobiDB-lite"/>
    </source>
</evidence>
<reference evidence="3" key="1">
    <citation type="submission" date="2025-08" db="UniProtKB">
        <authorList>
            <consortium name="RefSeq"/>
        </authorList>
    </citation>
    <scope>IDENTIFICATION</scope>
</reference>
<feature type="compositionally biased region" description="Basic and acidic residues" evidence="1">
    <location>
        <begin position="558"/>
        <end position="574"/>
    </location>
</feature>
<evidence type="ECO:0000313" key="2">
    <source>
        <dbReference type="Proteomes" id="UP000694867"/>
    </source>
</evidence>
<feature type="compositionally biased region" description="Polar residues" evidence="1">
    <location>
        <begin position="63"/>
        <end position="72"/>
    </location>
</feature>
<feature type="compositionally biased region" description="Basic and acidic residues" evidence="1">
    <location>
        <begin position="678"/>
        <end position="696"/>
    </location>
</feature>
<feature type="region of interest" description="Disordered" evidence="1">
    <location>
        <begin position="1"/>
        <end position="181"/>
    </location>
</feature>
<feature type="region of interest" description="Disordered" evidence="1">
    <location>
        <begin position="551"/>
        <end position="742"/>
    </location>
</feature>
<evidence type="ECO:0000313" key="3">
    <source>
        <dbReference type="RefSeq" id="XP_003746061.1"/>
    </source>
</evidence>
<feature type="compositionally biased region" description="Basic and acidic residues" evidence="1">
    <location>
        <begin position="92"/>
        <end position="109"/>
    </location>
</feature>
<feature type="compositionally biased region" description="Basic residues" evidence="1">
    <location>
        <begin position="1"/>
        <end position="17"/>
    </location>
</feature>
<gene>
    <name evidence="3" type="primary">LOC100904672</name>
</gene>
<feature type="compositionally biased region" description="Basic and acidic residues" evidence="1">
    <location>
        <begin position="47"/>
        <end position="58"/>
    </location>
</feature>
<organism evidence="2 3">
    <name type="scientific">Galendromus occidentalis</name>
    <name type="common">western predatory mite</name>
    <dbReference type="NCBI Taxonomy" id="34638"/>
    <lineage>
        <taxon>Eukaryota</taxon>
        <taxon>Metazoa</taxon>
        <taxon>Ecdysozoa</taxon>
        <taxon>Arthropoda</taxon>
        <taxon>Chelicerata</taxon>
        <taxon>Arachnida</taxon>
        <taxon>Acari</taxon>
        <taxon>Parasitiformes</taxon>
        <taxon>Mesostigmata</taxon>
        <taxon>Gamasina</taxon>
        <taxon>Phytoseioidea</taxon>
        <taxon>Phytoseiidae</taxon>
        <taxon>Typhlodrominae</taxon>
        <taxon>Galendromus</taxon>
    </lineage>
</organism>
<dbReference type="RefSeq" id="XP_003746061.1">
    <property type="nucleotide sequence ID" value="XM_003746013.1"/>
</dbReference>
<dbReference type="GeneID" id="100904672"/>
<accession>A0AAJ6QWF0</accession>
<dbReference type="Proteomes" id="UP000694867">
    <property type="component" value="Unplaced"/>
</dbReference>
<protein>
    <submittedName>
        <fullName evidence="3">Microtubule-associated protein futsch</fullName>
    </submittedName>
</protein>
<feature type="compositionally biased region" description="Polar residues" evidence="1">
    <location>
        <begin position="37"/>
        <end position="46"/>
    </location>
</feature>
<feature type="region of interest" description="Disordered" evidence="1">
    <location>
        <begin position="796"/>
        <end position="818"/>
    </location>
</feature>
<keyword evidence="2" id="KW-1185">Reference proteome</keyword>
<feature type="compositionally biased region" description="Basic and acidic residues" evidence="1">
    <location>
        <begin position="619"/>
        <end position="630"/>
    </location>
</feature>
<feature type="compositionally biased region" description="Acidic residues" evidence="1">
    <location>
        <begin position="634"/>
        <end position="646"/>
    </location>
</feature>
<dbReference type="AlphaFoldDB" id="A0AAJ6QWF0"/>
<feature type="compositionally biased region" description="Polar residues" evidence="1">
    <location>
        <begin position="110"/>
        <end position="121"/>
    </location>
</feature>
<dbReference type="KEGG" id="goe:100904672"/>
<feature type="region of interest" description="Disordered" evidence="1">
    <location>
        <begin position="756"/>
        <end position="775"/>
    </location>
</feature>
<proteinExistence type="predicted"/>
<name>A0AAJ6QWF0_9ACAR</name>